<organism evidence="1 2">
    <name type="scientific">Polytolypa hystricis (strain UAMH7299)</name>
    <dbReference type="NCBI Taxonomy" id="1447883"/>
    <lineage>
        <taxon>Eukaryota</taxon>
        <taxon>Fungi</taxon>
        <taxon>Dikarya</taxon>
        <taxon>Ascomycota</taxon>
        <taxon>Pezizomycotina</taxon>
        <taxon>Eurotiomycetes</taxon>
        <taxon>Eurotiomycetidae</taxon>
        <taxon>Onygenales</taxon>
        <taxon>Onygenales incertae sedis</taxon>
        <taxon>Polytolypa</taxon>
    </lineage>
</organism>
<accession>A0A2B7X9U7</accession>
<sequence>MKDWIQEHSNGQEDPTYDTLQGLVNQAWEAVDERILTKLIQEMPERCQAKLLVESVLVTNPALGPGQWNKVAKLPCFTAFLANLHASVGWGGWAG</sequence>
<dbReference type="Proteomes" id="UP000224634">
    <property type="component" value="Unassembled WGS sequence"/>
</dbReference>
<reference evidence="1 2" key="1">
    <citation type="submission" date="2017-10" db="EMBL/GenBank/DDBJ databases">
        <title>Comparative genomics in systemic dimorphic fungi from Ajellomycetaceae.</title>
        <authorList>
            <person name="Munoz J.F."/>
            <person name="Mcewen J.G."/>
            <person name="Clay O.K."/>
            <person name="Cuomo C.A."/>
        </authorList>
    </citation>
    <scope>NUCLEOTIDE SEQUENCE [LARGE SCALE GENOMIC DNA]</scope>
    <source>
        <strain evidence="1 2">UAMH7299</strain>
    </source>
</reference>
<gene>
    <name evidence="1" type="ORF">AJ80_08323</name>
</gene>
<keyword evidence="2" id="KW-1185">Reference proteome</keyword>
<dbReference type="InterPro" id="IPR036397">
    <property type="entry name" value="RNaseH_sf"/>
</dbReference>
<dbReference type="Gene3D" id="3.30.420.10">
    <property type="entry name" value="Ribonuclease H-like superfamily/Ribonuclease H"/>
    <property type="match status" value="1"/>
</dbReference>
<proteinExistence type="predicted"/>
<dbReference type="EMBL" id="PDNA01000187">
    <property type="protein sequence ID" value="PGH05502.1"/>
    <property type="molecule type" value="Genomic_DNA"/>
</dbReference>
<comment type="caution">
    <text evidence="1">The sequence shown here is derived from an EMBL/GenBank/DDBJ whole genome shotgun (WGS) entry which is preliminary data.</text>
</comment>
<evidence type="ECO:0000313" key="1">
    <source>
        <dbReference type="EMBL" id="PGH05502.1"/>
    </source>
</evidence>
<name>A0A2B7X9U7_POLH7</name>
<evidence type="ECO:0000313" key="2">
    <source>
        <dbReference type="Proteomes" id="UP000224634"/>
    </source>
</evidence>
<protein>
    <submittedName>
        <fullName evidence="1">Uncharacterized protein</fullName>
    </submittedName>
</protein>
<dbReference type="GO" id="GO:0003676">
    <property type="term" value="F:nucleic acid binding"/>
    <property type="evidence" value="ECO:0007669"/>
    <property type="project" value="InterPro"/>
</dbReference>
<dbReference type="AlphaFoldDB" id="A0A2B7X9U7"/>